<keyword evidence="2" id="KW-1185">Reference proteome</keyword>
<comment type="caution">
    <text evidence="1">The sequence shown here is derived from an EMBL/GenBank/DDBJ whole genome shotgun (WGS) entry which is preliminary data.</text>
</comment>
<dbReference type="AlphaFoldDB" id="A0A921YZZ4"/>
<evidence type="ECO:0000313" key="1">
    <source>
        <dbReference type="EMBL" id="KAG6448466.1"/>
    </source>
</evidence>
<reference evidence="1" key="2">
    <citation type="submission" date="2020-12" db="EMBL/GenBank/DDBJ databases">
        <authorList>
            <person name="Kanost M."/>
        </authorList>
    </citation>
    <scope>NUCLEOTIDE SEQUENCE</scope>
</reference>
<organism evidence="1 2">
    <name type="scientific">Manduca sexta</name>
    <name type="common">Tobacco hawkmoth</name>
    <name type="synonym">Tobacco hornworm</name>
    <dbReference type="NCBI Taxonomy" id="7130"/>
    <lineage>
        <taxon>Eukaryota</taxon>
        <taxon>Metazoa</taxon>
        <taxon>Ecdysozoa</taxon>
        <taxon>Arthropoda</taxon>
        <taxon>Hexapoda</taxon>
        <taxon>Insecta</taxon>
        <taxon>Pterygota</taxon>
        <taxon>Neoptera</taxon>
        <taxon>Endopterygota</taxon>
        <taxon>Lepidoptera</taxon>
        <taxon>Glossata</taxon>
        <taxon>Ditrysia</taxon>
        <taxon>Bombycoidea</taxon>
        <taxon>Sphingidae</taxon>
        <taxon>Sphinginae</taxon>
        <taxon>Sphingini</taxon>
        <taxon>Manduca</taxon>
    </lineage>
</organism>
<dbReference type="EMBL" id="JH668358">
    <property type="protein sequence ID" value="KAG6448466.1"/>
    <property type="molecule type" value="Genomic_DNA"/>
</dbReference>
<sequence length="136" mass="15655">MDFIVTRTTSNVFVLESRSIGDFATINIGSDKEDYKTEMDDVFDNIMEEIAANDTDDAEQSFNDFIEKVSEYRRIVLARRTSNDHNRTITQPIQNARTARRRSEGRRREDNGGKTNVVKLIISVFLDLWDSIQGSE</sequence>
<name>A0A921YZZ4_MANSE</name>
<proteinExistence type="predicted"/>
<dbReference type="Proteomes" id="UP000791440">
    <property type="component" value="Unassembled WGS sequence"/>
</dbReference>
<reference evidence="1" key="1">
    <citation type="journal article" date="2016" name="Insect Biochem. Mol. Biol.">
        <title>Multifaceted biological insights from a draft genome sequence of the tobacco hornworm moth, Manduca sexta.</title>
        <authorList>
            <person name="Kanost M.R."/>
            <person name="Arrese E.L."/>
            <person name="Cao X."/>
            <person name="Chen Y.R."/>
            <person name="Chellapilla S."/>
            <person name="Goldsmith M.R."/>
            <person name="Grosse-Wilde E."/>
            <person name="Heckel D.G."/>
            <person name="Herndon N."/>
            <person name="Jiang H."/>
            <person name="Papanicolaou A."/>
            <person name="Qu J."/>
            <person name="Soulages J.L."/>
            <person name="Vogel H."/>
            <person name="Walters J."/>
            <person name="Waterhouse R.M."/>
            <person name="Ahn S.J."/>
            <person name="Almeida F.C."/>
            <person name="An C."/>
            <person name="Aqrawi P."/>
            <person name="Bretschneider A."/>
            <person name="Bryant W.B."/>
            <person name="Bucks S."/>
            <person name="Chao H."/>
            <person name="Chevignon G."/>
            <person name="Christen J.M."/>
            <person name="Clarke D.F."/>
            <person name="Dittmer N.T."/>
            <person name="Ferguson L.C.F."/>
            <person name="Garavelou S."/>
            <person name="Gordon K.H.J."/>
            <person name="Gunaratna R.T."/>
            <person name="Han Y."/>
            <person name="Hauser F."/>
            <person name="He Y."/>
            <person name="Heidel-Fischer H."/>
            <person name="Hirsh A."/>
            <person name="Hu Y."/>
            <person name="Jiang H."/>
            <person name="Kalra D."/>
            <person name="Klinner C."/>
            <person name="Konig C."/>
            <person name="Kovar C."/>
            <person name="Kroll A.R."/>
            <person name="Kuwar S.S."/>
            <person name="Lee S.L."/>
            <person name="Lehman R."/>
            <person name="Li K."/>
            <person name="Li Z."/>
            <person name="Liang H."/>
            <person name="Lovelace S."/>
            <person name="Lu Z."/>
            <person name="Mansfield J.H."/>
            <person name="McCulloch K.J."/>
            <person name="Mathew T."/>
            <person name="Morton B."/>
            <person name="Muzny D.M."/>
            <person name="Neunemann D."/>
            <person name="Ongeri F."/>
            <person name="Pauchet Y."/>
            <person name="Pu L.L."/>
            <person name="Pyrousis I."/>
            <person name="Rao X.J."/>
            <person name="Redding A."/>
            <person name="Roesel C."/>
            <person name="Sanchez-Gracia A."/>
            <person name="Schaack S."/>
            <person name="Shukla A."/>
            <person name="Tetreau G."/>
            <person name="Wang Y."/>
            <person name="Xiong G.H."/>
            <person name="Traut W."/>
            <person name="Walsh T.K."/>
            <person name="Worley K.C."/>
            <person name="Wu D."/>
            <person name="Wu W."/>
            <person name="Wu Y.Q."/>
            <person name="Zhang X."/>
            <person name="Zou Z."/>
            <person name="Zucker H."/>
            <person name="Briscoe A.D."/>
            <person name="Burmester T."/>
            <person name="Clem R.J."/>
            <person name="Feyereisen R."/>
            <person name="Grimmelikhuijzen C.J.P."/>
            <person name="Hamodrakas S.J."/>
            <person name="Hansson B.S."/>
            <person name="Huguet E."/>
            <person name="Jermiin L.S."/>
            <person name="Lan Q."/>
            <person name="Lehman H.K."/>
            <person name="Lorenzen M."/>
            <person name="Merzendorfer H."/>
            <person name="Michalopoulos I."/>
            <person name="Morton D.B."/>
            <person name="Muthukrishnan S."/>
            <person name="Oakeshott J.G."/>
            <person name="Palmer W."/>
            <person name="Park Y."/>
            <person name="Passarelli A.L."/>
            <person name="Rozas J."/>
            <person name="Schwartz L.M."/>
            <person name="Smith W."/>
            <person name="Southgate A."/>
            <person name="Vilcinskas A."/>
            <person name="Vogt R."/>
            <person name="Wang P."/>
            <person name="Werren J."/>
            <person name="Yu X.Q."/>
            <person name="Zhou J.J."/>
            <person name="Brown S.J."/>
            <person name="Scherer S.E."/>
            <person name="Richards S."/>
            <person name="Blissard G.W."/>
        </authorList>
    </citation>
    <scope>NUCLEOTIDE SEQUENCE</scope>
</reference>
<gene>
    <name evidence="1" type="ORF">O3G_MSEX005546</name>
</gene>
<accession>A0A921YZZ4</accession>
<evidence type="ECO:0000313" key="2">
    <source>
        <dbReference type="Proteomes" id="UP000791440"/>
    </source>
</evidence>
<protein>
    <submittedName>
        <fullName evidence="1">Uncharacterized protein</fullName>
    </submittedName>
</protein>